<name>A0ABP8DN34_9ACTN</name>
<keyword evidence="3" id="KW-1185">Reference proteome</keyword>
<sequence length="56" mass="6057">MDIINAYEETGSLRAAAALCGTTHKTVKRVLQRRTAGQRPGRRRAPAPGLADRSPI</sequence>
<dbReference type="Proteomes" id="UP001500620">
    <property type="component" value="Unassembled WGS sequence"/>
</dbReference>
<evidence type="ECO:0000313" key="2">
    <source>
        <dbReference type="EMBL" id="GAA4260021.1"/>
    </source>
</evidence>
<dbReference type="EMBL" id="BAABAT010000038">
    <property type="protein sequence ID" value="GAA4260021.1"/>
    <property type="molecule type" value="Genomic_DNA"/>
</dbReference>
<evidence type="ECO:0000313" key="3">
    <source>
        <dbReference type="Proteomes" id="UP001500620"/>
    </source>
</evidence>
<evidence type="ECO:0000256" key="1">
    <source>
        <dbReference type="SAM" id="MobiDB-lite"/>
    </source>
</evidence>
<proteinExistence type="predicted"/>
<reference evidence="3" key="1">
    <citation type="journal article" date="2019" name="Int. J. Syst. Evol. Microbiol.">
        <title>The Global Catalogue of Microorganisms (GCM) 10K type strain sequencing project: providing services to taxonomists for standard genome sequencing and annotation.</title>
        <authorList>
            <consortium name="The Broad Institute Genomics Platform"/>
            <consortium name="The Broad Institute Genome Sequencing Center for Infectious Disease"/>
            <person name="Wu L."/>
            <person name="Ma J."/>
        </authorList>
    </citation>
    <scope>NUCLEOTIDE SEQUENCE [LARGE SCALE GENOMIC DNA]</scope>
    <source>
        <strain evidence="3">JCM 17441</strain>
    </source>
</reference>
<feature type="region of interest" description="Disordered" evidence="1">
    <location>
        <begin position="29"/>
        <end position="56"/>
    </location>
</feature>
<accession>A0ABP8DN34</accession>
<gene>
    <name evidence="2" type="ORF">GCM10022255_087080</name>
</gene>
<comment type="caution">
    <text evidence="2">The sequence shown here is derived from an EMBL/GenBank/DDBJ whole genome shotgun (WGS) entry which is preliminary data.</text>
</comment>
<protein>
    <submittedName>
        <fullName evidence="2">Uncharacterized protein</fullName>
    </submittedName>
</protein>
<organism evidence="2 3">
    <name type="scientific">Dactylosporangium darangshiense</name>
    <dbReference type="NCBI Taxonomy" id="579108"/>
    <lineage>
        <taxon>Bacteria</taxon>
        <taxon>Bacillati</taxon>
        <taxon>Actinomycetota</taxon>
        <taxon>Actinomycetes</taxon>
        <taxon>Micromonosporales</taxon>
        <taxon>Micromonosporaceae</taxon>
        <taxon>Dactylosporangium</taxon>
    </lineage>
</organism>